<feature type="transmembrane region" description="Helical" evidence="1">
    <location>
        <begin position="144"/>
        <end position="165"/>
    </location>
</feature>
<accession>A0AAE3W0V3</accession>
<dbReference type="RefSeq" id="WP_307240286.1">
    <property type="nucleotide sequence ID" value="NZ_JAUSUZ010000001.1"/>
</dbReference>
<protein>
    <submittedName>
        <fullName evidence="2">Uncharacterized protein</fullName>
    </submittedName>
</protein>
<keyword evidence="3" id="KW-1185">Reference proteome</keyword>
<feature type="transmembrane region" description="Helical" evidence="1">
    <location>
        <begin position="74"/>
        <end position="97"/>
    </location>
</feature>
<dbReference type="EMBL" id="JAUSUZ010000001">
    <property type="protein sequence ID" value="MDQ0366734.1"/>
    <property type="molecule type" value="Genomic_DNA"/>
</dbReference>
<dbReference type="AlphaFoldDB" id="A0AAE3W0V3"/>
<evidence type="ECO:0000313" key="2">
    <source>
        <dbReference type="EMBL" id="MDQ0366734.1"/>
    </source>
</evidence>
<feature type="transmembrane region" description="Helical" evidence="1">
    <location>
        <begin position="186"/>
        <end position="209"/>
    </location>
</feature>
<feature type="transmembrane region" description="Helical" evidence="1">
    <location>
        <begin position="118"/>
        <end position="138"/>
    </location>
</feature>
<keyword evidence="1" id="KW-0472">Membrane</keyword>
<organism evidence="2 3">
    <name type="scientific">Catenuloplanes indicus</name>
    <dbReference type="NCBI Taxonomy" id="137267"/>
    <lineage>
        <taxon>Bacteria</taxon>
        <taxon>Bacillati</taxon>
        <taxon>Actinomycetota</taxon>
        <taxon>Actinomycetes</taxon>
        <taxon>Micromonosporales</taxon>
        <taxon>Micromonosporaceae</taxon>
        <taxon>Catenuloplanes</taxon>
    </lineage>
</organism>
<gene>
    <name evidence="2" type="ORF">J2S42_003403</name>
</gene>
<reference evidence="2 3" key="1">
    <citation type="submission" date="2023-07" db="EMBL/GenBank/DDBJ databases">
        <title>Sequencing the genomes of 1000 actinobacteria strains.</title>
        <authorList>
            <person name="Klenk H.-P."/>
        </authorList>
    </citation>
    <scope>NUCLEOTIDE SEQUENCE [LARGE SCALE GENOMIC DNA]</scope>
    <source>
        <strain evidence="2 3">DSM 44709</strain>
    </source>
</reference>
<comment type="caution">
    <text evidence="2">The sequence shown here is derived from an EMBL/GenBank/DDBJ whole genome shotgun (WGS) entry which is preliminary data.</text>
</comment>
<keyword evidence="1" id="KW-1133">Transmembrane helix</keyword>
<sequence>MDHAGPSAALPQRPLTVGELLDAAVGVLRDNARALLPAGLLLAATEQVALAPVRAWAGARPPTYVPQWEDLDRFWVLLVVGAATEAIVIMLLGGFAARAASAALLGTRLPARRVLAPRGARLGPIVLVAALTGLLTLFAGSTIVMWPIVYGLTGMIIPVLLVDRLPAGRAVLRGMSIATRHGARGLWVRLLGAAGWLAMRIALAVSGVYTMDLLGLTHPAWAAPLGFVVWTLANTIAYPTLACLDAVVYLETRMRTEGLDIRLARARAHGPVTPAALAQGALP</sequence>
<name>A0AAE3W0V3_9ACTN</name>
<evidence type="ECO:0000256" key="1">
    <source>
        <dbReference type="SAM" id="Phobius"/>
    </source>
</evidence>
<proteinExistence type="predicted"/>
<evidence type="ECO:0000313" key="3">
    <source>
        <dbReference type="Proteomes" id="UP001240236"/>
    </source>
</evidence>
<dbReference type="Proteomes" id="UP001240236">
    <property type="component" value="Unassembled WGS sequence"/>
</dbReference>
<feature type="transmembrane region" description="Helical" evidence="1">
    <location>
        <begin position="221"/>
        <end position="250"/>
    </location>
</feature>
<keyword evidence="1" id="KW-0812">Transmembrane</keyword>